<accession>A0ABQ3ECU9</accession>
<dbReference type="SUPFAM" id="SSF81342">
    <property type="entry name" value="Transmembrane di-heme cytochromes"/>
    <property type="match status" value="1"/>
</dbReference>
<evidence type="ECO:0000313" key="16">
    <source>
        <dbReference type="Proteomes" id="UP000646745"/>
    </source>
</evidence>
<proteinExistence type="inferred from homology"/>
<keyword evidence="10" id="KW-0408">Iron</keyword>
<dbReference type="Gene3D" id="1.20.950.20">
    <property type="entry name" value="Transmembrane di-heme cytochromes, Chain C"/>
    <property type="match status" value="1"/>
</dbReference>
<keyword evidence="11 13" id="KW-0472">Membrane</keyword>
<dbReference type="Proteomes" id="UP000646745">
    <property type="component" value="Unassembled WGS sequence"/>
</dbReference>
<protein>
    <submittedName>
        <fullName evidence="15">Cytochrome b</fullName>
    </submittedName>
</protein>
<reference evidence="16" key="1">
    <citation type="journal article" date="2019" name="Int. J. Syst. Evol. Microbiol.">
        <title>The Global Catalogue of Microorganisms (GCM) 10K type strain sequencing project: providing services to taxonomists for standard genome sequencing and annotation.</title>
        <authorList>
            <consortium name="The Broad Institute Genomics Platform"/>
            <consortium name="The Broad Institute Genome Sequencing Center for Infectious Disease"/>
            <person name="Wu L."/>
            <person name="Ma J."/>
        </authorList>
    </citation>
    <scope>NUCLEOTIDE SEQUENCE [LARGE SCALE GENOMIC DNA]</scope>
    <source>
        <strain evidence="16">KCTC 32998</strain>
    </source>
</reference>
<dbReference type="InterPro" id="IPR016174">
    <property type="entry name" value="Di-haem_cyt_TM"/>
</dbReference>
<evidence type="ECO:0000256" key="3">
    <source>
        <dbReference type="ARBA" id="ARBA00022448"/>
    </source>
</evidence>
<evidence type="ECO:0000256" key="5">
    <source>
        <dbReference type="ARBA" id="ARBA00022617"/>
    </source>
</evidence>
<keyword evidence="7" id="KW-0479">Metal-binding</keyword>
<keyword evidence="9 13" id="KW-1133">Transmembrane helix</keyword>
<dbReference type="EMBL" id="BMZI01000008">
    <property type="protein sequence ID" value="GHB32391.1"/>
    <property type="molecule type" value="Genomic_DNA"/>
</dbReference>
<gene>
    <name evidence="15" type="primary">yodB</name>
    <name evidence="15" type="ORF">GCM10009038_33990</name>
</gene>
<comment type="subcellular location">
    <subcellularLocation>
        <location evidence="2">Cell membrane</location>
        <topology evidence="2">Multi-pass membrane protein</topology>
    </subcellularLocation>
</comment>
<feature type="transmembrane region" description="Helical" evidence="13">
    <location>
        <begin position="54"/>
        <end position="71"/>
    </location>
</feature>
<evidence type="ECO:0000256" key="13">
    <source>
        <dbReference type="SAM" id="Phobius"/>
    </source>
</evidence>
<keyword evidence="4" id="KW-1003">Cell membrane</keyword>
<feature type="transmembrane region" description="Helical" evidence="13">
    <location>
        <begin position="143"/>
        <end position="163"/>
    </location>
</feature>
<evidence type="ECO:0000256" key="12">
    <source>
        <dbReference type="ARBA" id="ARBA00037975"/>
    </source>
</evidence>
<feature type="domain" description="Cytochrome b561 bacterial/Ni-hydrogenase" evidence="14">
    <location>
        <begin position="8"/>
        <end position="175"/>
    </location>
</feature>
<dbReference type="RefSeq" id="WP_189445928.1">
    <property type="nucleotide sequence ID" value="NZ_BMZI01000008.1"/>
</dbReference>
<evidence type="ECO:0000256" key="6">
    <source>
        <dbReference type="ARBA" id="ARBA00022692"/>
    </source>
</evidence>
<evidence type="ECO:0000313" key="15">
    <source>
        <dbReference type="EMBL" id="GHB32391.1"/>
    </source>
</evidence>
<organism evidence="15 16">
    <name type="scientific">Salinicola rhizosphaerae</name>
    <dbReference type="NCBI Taxonomy" id="1443141"/>
    <lineage>
        <taxon>Bacteria</taxon>
        <taxon>Pseudomonadati</taxon>
        <taxon>Pseudomonadota</taxon>
        <taxon>Gammaproteobacteria</taxon>
        <taxon>Oceanospirillales</taxon>
        <taxon>Halomonadaceae</taxon>
        <taxon>Salinicola</taxon>
    </lineage>
</organism>
<evidence type="ECO:0000256" key="9">
    <source>
        <dbReference type="ARBA" id="ARBA00022989"/>
    </source>
</evidence>
<evidence type="ECO:0000256" key="10">
    <source>
        <dbReference type="ARBA" id="ARBA00023004"/>
    </source>
</evidence>
<keyword evidence="3" id="KW-0813">Transport</keyword>
<evidence type="ECO:0000256" key="2">
    <source>
        <dbReference type="ARBA" id="ARBA00004651"/>
    </source>
</evidence>
<keyword evidence="5" id="KW-0349">Heme</keyword>
<dbReference type="PANTHER" id="PTHR30529:SF1">
    <property type="entry name" value="CYTOCHROME B561 HOMOLOG 2"/>
    <property type="match status" value="1"/>
</dbReference>
<evidence type="ECO:0000256" key="1">
    <source>
        <dbReference type="ARBA" id="ARBA00001970"/>
    </source>
</evidence>
<feature type="transmembrane region" description="Helical" evidence="13">
    <location>
        <begin position="92"/>
        <end position="112"/>
    </location>
</feature>
<evidence type="ECO:0000256" key="7">
    <source>
        <dbReference type="ARBA" id="ARBA00022723"/>
    </source>
</evidence>
<keyword evidence="16" id="KW-1185">Reference proteome</keyword>
<comment type="caution">
    <text evidence="15">The sequence shown here is derived from an EMBL/GenBank/DDBJ whole genome shotgun (WGS) entry which is preliminary data.</text>
</comment>
<dbReference type="InterPro" id="IPR011577">
    <property type="entry name" value="Cyt_b561_bac/Ni-Hgenase"/>
</dbReference>
<evidence type="ECO:0000259" key="14">
    <source>
        <dbReference type="Pfam" id="PF01292"/>
    </source>
</evidence>
<comment type="similarity">
    <text evidence="12">Belongs to the cytochrome b561 family.</text>
</comment>
<keyword evidence="8" id="KW-0249">Electron transport</keyword>
<keyword evidence="6 13" id="KW-0812">Transmembrane</keyword>
<sequence>MLKDSPRVYGVVTRTLHWLIAVLLLIQLAGMFSTTLLGQGNAIYSLLAPWHKTLGVTLLILIVARVLWALTQIRRRPSHEGTQGRLAVAGHVAMYVLLVLMPLSGVLMSWGGGYGVKAFGTMLLPQGADVAWASAFHAWHGPVAWVLSALIVGHIAMALHHHFGRRDGTLRRMVGREDPR</sequence>
<name>A0ABQ3ECU9_9GAMM</name>
<evidence type="ECO:0000256" key="8">
    <source>
        <dbReference type="ARBA" id="ARBA00022982"/>
    </source>
</evidence>
<dbReference type="InterPro" id="IPR052168">
    <property type="entry name" value="Cytochrome_b561_oxidase"/>
</dbReference>
<evidence type="ECO:0000256" key="4">
    <source>
        <dbReference type="ARBA" id="ARBA00022475"/>
    </source>
</evidence>
<dbReference type="PANTHER" id="PTHR30529">
    <property type="entry name" value="CYTOCHROME B561"/>
    <property type="match status" value="1"/>
</dbReference>
<dbReference type="Pfam" id="PF01292">
    <property type="entry name" value="Ni_hydr_CYTB"/>
    <property type="match status" value="1"/>
</dbReference>
<comment type="cofactor">
    <cofactor evidence="1">
        <name>heme b</name>
        <dbReference type="ChEBI" id="CHEBI:60344"/>
    </cofactor>
</comment>
<evidence type="ECO:0000256" key="11">
    <source>
        <dbReference type="ARBA" id="ARBA00023136"/>
    </source>
</evidence>